<keyword evidence="1" id="KW-0812">Transmembrane</keyword>
<proteinExistence type="predicted"/>
<protein>
    <submittedName>
        <fullName evidence="2">Uncharacterized protein</fullName>
    </submittedName>
</protein>
<keyword evidence="1" id="KW-0472">Membrane</keyword>
<organism evidence="2 3">
    <name type="scientific">Sinorhizobium americanum</name>
    <dbReference type="NCBI Taxonomy" id="194963"/>
    <lineage>
        <taxon>Bacteria</taxon>
        <taxon>Pseudomonadati</taxon>
        <taxon>Pseudomonadota</taxon>
        <taxon>Alphaproteobacteria</taxon>
        <taxon>Hyphomicrobiales</taxon>
        <taxon>Rhizobiaceae</taxon>
        <taxon>Sinorhizobium/Ensifer group</taxon>
        <taxon>Sinorhizobium</taxon>
    </lineage>
</organism>
<comment type="caution">
    <text evidence="2">The sequence shown here is derived from an EMBL/GenBank/DDBJ whole genome shotgun (WGS) entry which is preliminary data.</text>
</comment>
<evidence type="ECO:0000313" key="3">
    <source>
        <dbReference type="Proteomes" id="UP000237511"/>
    </source>
</evidence>
<reference evidence="2 3" key="1">
    <citation type="journal article" date="2014" name="Syst. Appl. Microbiol.">
        <title>Microsymbionts of Phaseolus vulgaris in acid and alkaline soils of Mexico.</title>
        <authorList>
            <person name="Verastegui-Valdes M.M."/>
            <person name="Zhang Y.J."/>
            <person name="Rivera-Orduna F.N."/>
            <person name="Cheng H.P."/>
            <person name="Sui X.H."/>
            <person name="Wang E.T."/>
        </authorList>
    </citation>
    <scope>NUCLEOTIDE SEQUENCE [LARGE SCALE GENOMIC DNA]</scope>
    <source>
        <strain evidence="2 3">FG01</strain>
    </source>
</reference>
<feature type="transmembrane region" description="Helical" evidence="1">
    <location>
        <begin position="12"/>
        <end position="32"/>
    </location>
</feature>
<dbReference type="EMBL" id="LODU01000058">
    <property type="protein sequence ID" value="POH27470.1"/>
    <property type="molecule type" value="Genomic_DNA"/>
</dbReference>
<dbReference type="Proteomes" id="UP000237511">
    <property type="component" value="Unassembled WGS sequence"/>
</dbReference>
<name>A0A2S3YJE5_9HYPH</name>
<evidence type="ECO:0000313" key="2">
    <source>
        <dbReference type="EMBL" id="POH27470.1"/>
    </source>
</evidence>
<sequence length="104" mass="11601">MMLTTLLGDDEGATLLLPFCGFDAFFSAAIISSRRACGRIKRHRTGHFSELDIAFPIRSWTNHDPDNPDATQAIQANQRRIVPSRNESFFNNLAAIACSFCESH</sequence>
<keyword evidence="1" id="KW-1133">Transmembrane helix</keyword>
<dbReference type="AlphaFoldDB" id="A0A2S3YJE5"/>
<accession>A0A2S3YJE5</accession>
<gene>
    <name evidence="2" type="ORF">ATY31_20410</name>
</gene>
<evidence type="ECO:0000256" key="1">
    <source>
        <dbReference type="SAM" id="Phobius"/>
    </source>
</evidence>